<evidence type="ECO:0000256" key="3">
    <source>
        <dbReference type="ARBA" id="ARBA00016337"/>
    </source>
</evidence>
<keyword evidence="4" id="KW-0285">Flavoprotein</keyword>
<dbReference type="EMBL" id="NSIT01000034">
    <property type="protein sequence ID" value="PJE80063.1"/>
    <property type="molecule type" value="Genomic_DNA"/>
</dbReference>
<name>A0A2H9TA24_9ZZZZ</name>
<evidence type="ECO:0000256" key="1">
    <source>
        <dbReference type="ARBA" id="ARBA00001946"/>
    </source>
</evidence>
<dbReference type="PANTHER" id="PTHR30040">
    <property type="entry name" value="THIAMINE BIOSYNTHESIS LIPOPROTEIN APBE"/>
    <property type="match status" value="1"/>
</dbReference>
<dbReference type="InterPro" id="IPR003374">
    <property type="entry name" value="ApbE-like_sf"/>
</dbReference>
<evidence type="ECO:0000256" key="11">
    <source>
        <dbReference type="SAM" id="MobiDB-lite"/>
    </source>
</evidence>
<dbReference type="Gene3D" id="3.10.520.10">
    <property type="entry name" value="ApbE-like domains"/>
    <property type="match status" value="1"/>
</dbReference>
<dbReference type="GO" id="GO:0016740">
    <property type="term" value="F:transferase activity"/>
    <property type="evidence" value="ECO:0007669"/>
    <property type="project" value="UniProtKB-KW"/>
</dbReference>
<organism evidence="12">
    <name type="scientific">invertebrate metagenome</name>
    <dbReference type="NCBI Taxonomy" id="1711999"/>
    <lineage>
        <taxon>unclassified sequences</taxon>
        <taxon>metagenomes</taxon>
        <taxon>organismal metagenomes</taxon>
    </lineage>
</organism>
<dbReference type="InterPro" id="IPR024932">
    <property type="entry name" value="ApbE"/>
</dbReference>
<protein>
    <recommendedName>
        <fullName evidence="3">FAD:protein FMN transferase</fullName>
        <ecNumber evidence="2">2.7.1.180</ecNumber>
    </recommendedName>
    <alternativeName>
        <fullName evidence="9">Flavin transferase</fullName>
    </alternativeName>
</protein>
<evidence type="ECO:0000256" key="9">
    <source>
        <dbReference type="ARBA" id="ARBA00031306"/>
    </source>
</evidence>
<evidence type="ECO:0000256" key="7">
    <source>
        <dbReference type="ARBA" id="ARBA00022827"/>
    </source>
</evidence>
<evidence type="ECO:0000256" key="4">
    <source>
        <dbReference type="ARBA" id="ARBA00022630"/>
    </source>
</evidence>
<comment type="cofactor">
    <cofactor evidence="1">
        <name>Mg(2+)</name>
        <dbReference type="ChEBI" id="CHEBI:18420"/>
    </cofactor>
</comment>
<reference evidence="12" key="1">
    <citation type="journal article" date="2017" name="Appl. Environ. Microbiol.">
        <title>Molecular characterization of an Endozoicomonas-like organism causing infection in king scallop Pecten maximus L.</title>
        <authorList>
            <person name="Cano I."/>
            <person name="van Aerle R."/>
            <person name="Ross S."/>
            <person name="Verner-Jeffreys D.W."/>
            <person name="Paley R.K."/>
            <person name="Rimmer G."/>
            <person name="Ryder D."/>
            <person name="Hooper P."/>
            <person name="Stone D."/>
            <person name="Feist S.W."/>
        </authorList>
    </citation>
    <scope>NUCLEOTIDE SEQUENCE</scope>
</reference>
<dbReference type="EC" id="2.7.1.180" evidence="2"/>
<feature type="compositionally biased region" description="Basic and acidic residues" evidence="11">
    <location>
        <begin position="241"/>
        <end position="254"/>
    </location>
</feature>
<dbReference type="GO" id="GO:0046872">
    <property type="term" value="F:metal ion binding"/>
    <property type="evidence" value="ECO:0007669"/>
    <property type="project" value="UniProtKB-KW"/>
</dbReference>
<dbReference type="AlphaFoldDB" id="A0A2H9TA24"/>
<comment type="catalytic activity">
    <reaction evidence="10">
        <text>L-threonyl-[protein] + FAD = FMN-L-threonyl-[protein] + AMP + H(+)</text>
        <dbReference type="Rhea" id="RHEA:36847"/>
        <dbReference type="Rhea" id="RHEA-COMP:11060"/>
        <dbReference type="Rhea" id="RHEA-COMP:11061"/>
        <dbReference type="ChEBI" id="CHEBI:15378"/>
        <dbReference type="ChEBI" id="CHEBI:30013"/>
        <dbReference type="ChEBI" id="CHEBI:57692"/>
        <dbReference type="ChEBI" id="CHEBI:74257"/>
        <dbReference type="ChEBI" id="CHEBI:456215"/>
        <dbReference type="EC" id="2.7.1.180"/>
    </reaction>
</comment>
<keyword evidence="5 12" id="KW-0808">Transferase</keyword>
<dbReference type="Pfam" id="PF02424">
    <property type="entry name" value="ApbE"/>
    <property type="match status" value="1"/>
</dbReference>
<evidence type="ECO:0000256" key="6">
    <source>
        <dbReference type="ARBA" id="ARBA00022723"/>
    </source>
</evidence>
<gene>
    <name evidence="12" type="primary">apbE</name>
    <name evidence="12" type="ORF">CI610_00962</name>
</gene>
<dbReference type="SUPFAM" id="SSF143631">
    <property type="entry name" value="ApbE-like"/>
    <property type="match status" value="2"/>
</dbReference>
<evidence type="ECO:0000256" key="5">
    <source>
        <dbReference type="ARBA" id="ARBA00022679"/>
    </source>
</evidence>
<keyword evidence="6" id="KW-0479">Metal-binding</keyword>
<comment type="caution">
    <text evidence="12">The sequence shown here is derived from an EMBL/GenBank/DDBJ whole genome shotgun (WGS) entry which is preliminary data.</text>
</comment>
<evidence type="ECO:0000256" key="2">
    <source>
        <dbReference type="ARBA" id="ARBA00011955"/>
    </source>
</evidence>
<keyword evidence="8" id="KW-0460">Magnesium</keyword>
<accession>A0A2H9TA24</accession>
<evidence type="ECO:0000256" key="10">
    <source>
        <dbReference type="ARBA" id="ARBA00048540"/>
    </source>
</evidence>
<evidence type="ECO:0000313" key="12">
    <source>
        <dbReference type="EMBL" id="PJE80063.1"/>
    </source>
</evidence>
<evidence type="ECO:0000256" key="8">
    <source>
        <dbReference type="ARBA" id="ARBA00022842"/>
    </source>
</evidence>
<dbReference type="PANTHER" id="PTHR30040:SF2">
    <property type="entry name" value="FAD:PROTEIN FMN TRANSFERASE"/>
    <property type="match status" value="1"/>
</dbReference>
<feature type="region of interest" description="Disordered" evidence="11">
    <location>
        <begin position="233"/>
        <end position="254"/>
    </location>
</feature>
<proteinExistence type="predicted"/>
<sequence length="485" mass="53441">MFNALVQDPDPEWMFINGSYTNAHQHSSGAAAKNPEGIGKSREGLTSKIHGAAHVKISTAPRLSLSDRLYKGKMIPYPLPATIDPLSSSSLKTAEWCLAVASISRKRTLILSAILIVVTLIQLATHPRLKQFQGETMGTTYHVTYVGNFWSHSIKDVSTRVHEALEDINIRMSTYRNDSELMKLNHSKIGQPFSVSPDLAALIQKSKEISRLSNGAYDVTIGQLVNLWGFGPQQSSQKSTGDTKESVDESAHKQNDDNRPVFIQWIMKNYPGNVPSDEAIDKARQQMGYQYVRVDTKNNTVTRLRPVFIDLSSIAKGYGVDQAAAALEKAGIKNFLVEVGGEIKVKGTKPNSGLWRLAVRGPDLTSGDPAAIVALDNKAMATSGDYLNYFEIDGKRYSHTINPLTGWPEMKRIAEVAVITDNVAEADALATMFMVLGDKKGLIMANEMGYAACFTYHSGKGFKTAYSDTFLPYMVKNPDRTKQLR</sequence>
<keyword evidence="7" id="KW-0274">FAD</keyword>